<feature type="signal peptide" evidence="1">
    <location>
        <begin position="1"/>
        <end position="26"/>
    </location>
</feature>
<dbReference type="RefSeq" id="WP_142454311.1">
    <property type="nucleotide sequence ID" value="NZ_FXTP01000007.1"/>
</dbReference>
<evidence type="ECO:0000313" key="2">
    <source>
        <dbReference type="EMBL" id="SMO66117.1"/>
    </source>
</evidence>
<name>A0A521D384_9BACT</name>
<dbReference type="AlphaFoldDB" id="A0A521D384"/>
<dbReference type="InterPro" id="IPR045613">
    <property type="entry name" value="DUF6448"/>
</dbReference>
<organism evidence="2 3">
    <name type="scientific">Gracilimonas mengyeensis</name>
    <dbReference type="NCBI Taxonomy" id="1302730"/>
    <lineage>
        <taxon>Bacteria</taxon>
        <taxon>Pseudomonadati</taxon>
        <taxon>Balneolota</taxon>
        <taxon>Balneolia</taxon>
        <taxon>Balneolales</taxon>
        <taxon>Balneolaceae</taxon>
        <taxon>Gracilimonas</taxon>
    </lineage>
</organism>
<dbReference type="EMBL" id="FXTP01000007">
    <property type="protein sequence ID" value="SMO66117.1"/>
    <property type="molecule type" value="Genomic_DNA"/>
</dbReference>
<sequence length="197" mass="22272">MNTQISTLLTLLLVTLFSLTPILSQAHCDSMDGPVVQDAQIALENGDITPVLKWITEEQEREVQTTFSETLEIRDMNEKVRKVADRHFLETLVRLHRESEGAPYTGLKPAGTDFGPAIPAGDNALETGSLKEVRNLIVKTFEEGLHKHFDEMIEAKDYNPENIEAGREFVHKYVKFMHYVEPVYEAVKAENATPHSH</sequence>
<proteinExistence type="predicted"/>
<dbReference type="Pfam" id="PF20046">
    <property type="entry name" value="DUF6448"/>
    <property type="match status" value="1"/>
</dbReference>
<protein>
    <recommendedName>
        <fullName evidence="4">DUF4142 domain-containing protein</fullName>
    </recommendedName>
</protein>
<evidence type="ECO:0000313" key="3">
    <source>
        <dbReference type="Proteomes" id="UP000317557"/>
    </source>
</evidence>
<accession>A0A521D384</accession>
<gene>
    <name evidence="2" type="ORF">SAMN06265219_10763</name>
</gene>
<dbReference type="Proteomes" id="UP000317557">
    <property type="component" value="Unassembled WGS sequence"/>
</dbReference>
<dbReference type="OrthoDB" id="2168082at2"/>
<feature type="chain" id="PRO_5021810221" description="DUF4142 domain-containing protein" evidence="1">
    <location>
        <begin position="27"/>
        <end position="197"/>
    </location>
</feature>
<keyword evidence="3" id="KW-1185">Reference proteome</keyword>
<keyword evidence="1" id="KW-0732">Signal</keyword>
<evidence type="ECO:0008006" key="4">
    <source>
        <dbReference type="Google" id="ProtNLM"/>
    </source>
</evidence>
<evidence type="ECO:0000256" key="1">
    <source>
        <dbReference type="SAM" id="SignalP"/>
    </source>
</evidence>
<reference evidence="2 3" key="1">
    <citation type="submission" date="2017-05" db="EMBL/GenBank/DDBJ databases">
        <authorList>
            <person name="Varghese N."/>
            <person name="Submissions S."/>
        </authorList>
    </citation>
    <scope>NUCLEOTIDE SEQUENCE [LARGE SCALE GENOMIC DNA]</scope>
    <source>
        <strain evidence="2 3">DSM 21985</strain>
    </source>
</reference>